<sequence>MNEQLKKLGNVRHFPKGAFLFRQGDSGGNLFFIQSGLVKAYYETLDGKEFIKSFVTGGEFIASMQATVAGNPNSFTVLSLEDSVVIDIPKQAVLNLVTDNPGLTDVLNSMLLKLAMKKERREYELLCMSPEERYLLFCEREAGLLGRLSQNDIARYLGITPVALSRIRRRVGFLMDRPPE</sequence>
<feature type="domain" description="Cyclic nucleotide-binding" evidence="1">
    <location>
        <begin position="1"/>
        <end position="97"/>
    </location>
</feature>
<dbReference type="Gene3D" id="2.60.120.10">
    <property type="entry name" value="Jelly Rolls"/>
    <property type="match status" value="1"/>
</dbReference>
<dbReference type="SUPFAM" id="SSF51206">
    <property type="entry name" value="cAMP-binding domain-like"/>
    <property type="match status" value="1"/>
</dbReference>
<reference evidence="2 3" key="1">
    <citation type="submission" date="2023-07" db="EMBL/GenBank/DDBJ databases">
        <title>Sorghum-associated microbial communities from plants grown in Nebraska, USA.</title>
        <authorList>
            <person name="Schachtman D."/>
        </authorList>
    </citation>
    <scope>NUCLEOTIDE SEQUENCE [LARGE SCALE GENOMIC DNA]</scope>
    <source>
        <strain evidence="2 3">BE190</strain>
    </source>
</reference>
<dbReference type="SMART" id="SM00100">
    <property type="entry name" value="cNMP"/>
    <property type="match status" value="1"/>
</dbReference>
<organism evidence="2 3">
    <name type="scientific">Cellvibrio fibrivorans</name>
    <dbReference type="NCBI Taxonomy" id="126350"/>
    <lineage>
        <taxon>Bacteria</taxon>
        <taxon>Pseudomonadati</taxon>
        <taxon>Pseudomonadota</taxon>
        <taxon>Gammaproteobacteria</taxon>
        <taxon>Cellvibrionales</taxon>
        <taxon>Cellvibrionaceae</taxon>
        <taxon>Cellvibrio</taxon>
    </lineage>
</organism>
<name>A0ABU1V0G7_9GAMM</name>
<accession>A0ABU1V0G7</accession>
<dbReference type="InterPro" id="IPR014710">
    <property type="entry name" value="RmlC-like_jellyroll"/>
</dbReference>
<evidence type="ECO:0000259" key="1">
    <source>
        <dbReference type="PROSITE" id="PS50042"/>
    </source>
</evidence>
<dbReference type="PANTHER" id="PTHR24567:SF76">
    <property type="entry name" value="CYCLIC NUCLEOTIDE-BINDING DOMAIN PROTEIN"/>
    <property type="match status" value="1"/>
</dbReference>
<protein>
    <submittedName>
        <fullName evidence="2">CRP-like cAMP-binding protein</fullName>
    </submittedName>
</protein>
<dbReference type="PROSITE" id="PS50042">
    <property type="entry name" value="CNMP_BINDING_3"/>
    <property type="match status" value="1"/>
</dbReference>
<dbReference type="RefSeq" id="WP_310073671.1">
    <property type="nucleotide sequence ID" value="NZ_JAVDVX010000005.1"/>
</dbReference>
<dbReference type="InterPro" id="IPR018490">
    <property type="entry name" value="cNMP-bd_dom_sf"/>
</dbReference>
<gene>
    <name evidence="2" type="ORF">J2X05_002970</name>
</gene>
<dbReference type="InterPro" id="IPR000595">
    <property type="entry name" value="cNMP-bd_dom"/>
</dbReference>
<dbReference type="Proteomes" id="UP001253595">
    <property type="component" value="Unassembled WGS sequence"/>
</dbReference>
<proteinExistence type="predicted"/>
<dbReference type="InterPro" id="IPR050397">
    <property type="entry name" value="Env_Response_Regulators"/>
</dbReference>
<dbReference type="CDD" id="cd00038">
    <property type="entry name" value="CAP_ED"/>
    <property type="match status" value="1"/>
</dbReference>
<evidence type="ECO:0000313" key="2">
    <source>
        <dbReference type="EMBL" id="MDR7090944.1"/>
    </source>
</evidence>
<comment type="caution">
    <text evidence="2">The sequence shown here is derived from an EMBL/GenBank/DDBJ whole genome shotgun (WGS) entry which is preliminary data.</text>
</comment>
<dbReference type="PANTHER" id="PTHR24567">
    <property type="entry name" value="CRP FAMILY TRANSCRIPTIONAL REGULATORY PROTEIN"/>
    <property type="match status" value="1"/>
</dbReference>
<dbReference type="Pfam" id="PF00027">
    <property type="entry name" value="cNMP_binding"/>
    <property type="match status" value="1"/>
</dbReference>
<dbReference type="EMBL" id="JAVDVX010000005">
    <property type="protein sequence ID" value="MDR7090944.1"/>
    <property type="molecule type" value="Genomic_DNA"/>
</dbReference>
<evidence type="ECO:0000313" key="3">
    <source>
        <dbReference type="Proteomes" id="UP001253595"/>
    </source>
</evidence>
<keyword evidence="3" id="KW-1185">Reference proteome</keyword>